<dbReference type="Proteomes" id="UP000618460">
    <property type="component" value="Unassembled WGS sequence"/>
</dbReference>
<reference evidence="2" key="2">
    <citation type="submission" date="2020-09" db="EMBL/GenBank/DDBJ databases">
        <authorList>
            <person name="Sun Q."/>
            <person name="Zhou Y."/>
        </authorList>
    </citation>
    <scope>NUCLEOTIDE SEQUENCE</scope>
    <source>
        <strain evidence="2">CGMCC 1.6333</strain>
    </source>
</reference>
<name>A0A917TLH5_9BACI</name>
<feature type="transmembrane region" description="Helical" evidence="1">
    <location>
        <begin position="33"/>
        <end position="52"/>
    </location>
</feature>
<accession>A0A917TLH5</accession>
<dbReference type="EMBL" id="BMLG01000002">
    <property type="protein sequence ID" value="GGM25261.1"/>
    <property type="molecule type" value="Genomic_DNA"/>
</dbReference>
<evidence type="ECO:0000313" key="3">
    <source>
        <dbReference type="Proteomes" id="UP000618460"/>
    </source>
</evidence>
<evidence type="ECO:0000256" key="1">
    <source>
        <dbReference type="SAM" id="Phobius"/>
    </source>
</evidence>
<proteinExistence type="predicted"/>
<reference evidence="2" key="1">
    <citation type="journal article" date="2014" name="Int. J. Syst. Evol. Microbiol.">
        <title>Complete genome sequence of Corynebacterium casei LMG S-19264T (=DSM 44701T), isolated from a smear-ripened cheese.</title>
        <authorList>
            <consortium name="US DOE Joint Genome Institute (JGI-PGF)"/>
            <person name="Walter F."/>
            <person name="Albersmeier A."/>
            <person name="Kalinowski J."/>
            <person name="Ruckert C."/>
        </authorList>
    </citation>
    <scope>NUCLEOTIDE SEQUENCE</scope>
    <source>
        <strain evidence="2">CGMCC 1.6333</strain>
    </source>
</reference>
<dbReference type="RefSeq" id="WP_117153334.1">
    <property type="nucleotide sequence ID" value="NZ_BMLG01000002.1"/>
</dbReference>
<organism evidence="2 3">
    <name type="scientific">Paraliobacillus quinghaiensis</name>
    <dbReference type="NCBI Taxonomy" id="470815"/>
    <lineage>
        <taxon>Bacteria</taxon>
        <taxon>Bacillati</taxon>
        <taxon>Bacillota</taxon>
        <taxon>Bacilli</taxon>
        <taxon>Bacillales</taxon>
        <taxon>Bacillaceae</taxon>
        <taxon>Paraliobacillus</taxon>
    </lineage>
</organism>
<keyword evidence="1" id="KW-0472">Membrane</keyword>
<comment type="caution">
    <text evidence="2">The sequence shown here is derived from an EMBL/GenBank/DDBJ whole genome shotgun (WGS) entry which is preliminary data.</text>
</comment>
<keyword evidence="1" id="KW-1133">Transmembrane helix</keyword>
<protein>
    <submittedName>
        <fullName evidence="2">Uncharacterized protein</fullName>
    </submittedName>
</protein>
<sequence length="228" mass="25988">MILVLPLVLLFIVLIVQLPNHRLFNRMHTYKLLVGYVVVLLLGVVVCTFLTVGEGSDLELMSEQELTDKLAINDKIYPLLEKGKWQEASEFAHLFDQTTFPLFDDQLTISALKEDRYMNGPIFVEKTDELIDSIEVLQYKGYTSFLRIDISSLMDLYQVKLVDQNLYVEPSKGEETIDIALKNHPFTAYQFTGSNNLNSGLSIIGLEYIYVRVPENTDVTGDVIEVNK</sequence>
<dbReference type="AlphaFoldDB" id="A0A917TLH5"/>
<evidence type="ECO:0000313" key="2">
    <source>
        <dbReference type="EMBL" id="GGM25261.1"/>
    </source>
</evidence>
<keyword evidence="1" id="KW-0812">Transmembrane</keyword>
<keyword evidence="3" id="KW-1185">Reference proteome</keyword>
<gene>
    <name evidence="2" type="ORF">GCM10011351_08750</name>
</gene>
<dbReference type="OrthoDB" id="2455517at2"/>